<dbReference type="VEuPathDB" id="FungiDB:SPPG_06403"/>
<dbReference type="Proteomes" id="UP000053201">
    <property type="component" value="Unassembled WGS sequence"/>
</dbReference>
<dbReference type="OrthoDB" id="2120523at2759"/>
<dbReference type="GeneID" id="27689711"/>
<dbReference type="InParanoid" id="A0A0L0HAW7"/>
<keyword evidence="3" id="KW-1185">Reference proteome</keyword>
<keyword evidence="1" id="KW-0732">Signal</keyword>
<dbReference type="RefSeq" id="XP_016606765.1">
    <property type="nucleotide sequence ID" value="XM_016754615.1"/>
</dbReference>
<gene>
    <name evidence="2" type="ORF">SPPG_06403</name>
</gene>
<feature type="chain" id="PRO_5005539964" evidence="1">
    <location>
        <begin position="23"/>
        <end position="137"/>
    </location>
</feature>
<name>A0A0L0HAW7_SPIPD</name>
<evidence type="ECO:0000313" key="2">
    <source>
        <dbReference type="EMBL" id="KNC98725.1"/>
    </source>
</evidence>
<evidence type="ECO:0000313" key="3">
    <source>
        <dbReference type="Proteomes" id="UP000053201"/>
    </source>
</evidence>
<dbReference type="AlphaFoldDB" id="A0A0L0HAW7"/>
<dbReference type="EMBL" id="KQ257460">
    <property type="protein sequence ID" value="KNC98725.1"/>
    <property type="molecule type" value="Genomic_DNA"/>
</dbReference>
<organism evidence="2 3">
    <name type="scientific">Spizellomyces punctatus (strain DAOM BR117)</name>
    <dbReference type="NCBI Taxonomy" id="645134"/>
    <lineage>
        <taxon>Eukaryota</taxon>
        <taxon>Fungi</taxon>
        <taxon>Fungi incertae sedis</taxon>
        <taxon>Chytridiomycota</taxon>
        <taxon>Chytridiomycota incertae sedis</taxon>
        <taxon>Chytridiomycetes</taxon>
        <taxon>Spizellomycetales</taxon>
        <taxon>Spizellomycetaceae</taxon>
        <taxon>Spizellomyces</taxon>
    </lineage>
</organism>
<evidence type="ECO:0000256" key="1">
    <source>
        <dbReference type="SAM" id="SignalP"/>
    </source>
</evidence>
<feature type="signal peptide" evidence="1">
    <location>
        <begin position="1"/>
        <end position="22"/>
    </location>
</feature>
<proteinExistence type="predicted"/>
<accession>A0A0L0HAW7</accession>
<dbReference type="STRING" id="645134.A0A0L0HAW7"/>
<sequence length="137" mass="14238">MLSCKSIASLLILGLCASSVTALEDPRTTRIKAELIAFCQSLNGELGAAGTNCFDISGPFHSAILAAKATTAAGACERSDLADQLLANFGGRPGVAELAEEMRHAPINVIPPKQLPGVDPPCVRGAKLRARNARISQ</sequence>
<protein>
    <submittedName>
        <fullName evidence="2">Uncharacterized protein</fullName>
    </submittedName>
</protein>
<reference evidence="2 3" key="1">
    <citation type="submission" date="2009-08" db="EMBL/GenBank/DDBJ databases">
        <title>The Genome Sequence of Spizellomyces punctatus strain DAOM BR117.</title>
        <authorList>
            <consortium name="The Broad Institute Genome Sequencing Platform"/>
            <person name="Russ C."/>
            <person name="Cuomo C."/>
            <person name="Shea T."/>
            <person name="Young S.K."/>
            <person name="Zeng Q."/>
            <person name="Koehrsen M."/>
            <person name="Haas B."/>
            <person name="Borodovsky M."/>
            <person name="Guigo R."/>
            <person name="Alvarado L."/>
            <person name="Berlin A."/>
            <person name="Bochicchio J."/>
            <person name="Borenstein D."/>
            <person name="Chapman S."/>
            <person name="Chen Z."/>
            <person name="Engels R."/>
            <person name="Freedman E."/>
            <person name="Gellesch M."/>
            <person name="Goldberg J."/>
            <person name="Griggs A."/>
            <person name="Gujja S."/>
            <person name="Heiman D."/>
            <person name="Hepburn T."/>
            <person name="Howarth C."/>
            <person name="Jen D."/>
            <person name="Larson L."/>
            <person name="Lewis B."/>
            <person name="Mehta T."/>
            <person name="Park D."/>
            <person name="Pearson M."/>
            <person name="Roberts A."/>
            <person name="Saif S."/>
            <person name="Shenoy N."/>
            <person name="Sisk P."/>
            <person name="Stolte C."/>
            <person name="Sykes S."/>
            <person name="Thomson T."/>
            <person name="Walk T."/>
            <person name="White J."/>
            <person name="Yandava C."/>
            <person name="Burger G."/>
            <person name="Gray M.W."/>
            <person name="Holland P.W.H."/>
            <person name="King N."/>
            <person name="Lang F.B.F."/>
            <person name="Roger A.J."/>
            <person name="Ruiz-Trillo I."/>
            <person name="Lander E."/>
            <person name="Nusbaum C."/>
        </authorList>
    </citation>
    <scope>NUCLEOTIDE SEQUENCE [LARGE SCALE GENOMIC DNA]</scope>
    <source>
        <strain evidence="2 3">DAOM BR117</strain>
    </source>
</reference>